<evidence type="ECO:0000256" key="1">
    <source>
        <dbReference type="SAM" id="MobiDB-lite"/>
    </source>
</evidence>
<evidence type="ECO:0000313" key="2">
    <source>
        <dbReference type="EMBL" id="MDF3294400.1"/>
    </source>
</evidence>
<dbReference type="EMBL" id="JARJBC010000050">
    <property type="protein sequence ID" value="MDF3294400.1"/>
    <property type="molecule type" value="Genomic_DNA"/>
</dbReference>
<dbReference type="Proteomes" id="UP001216579">
    <property type="component" value="Unassembled WGS sequence"/>
</dbReference>
<accession>A0ABT5ZXP3</accession>
<feature type="compositionally biased region" description="Basic and acidic residues" evidence="1">
    <location>
        <begin position="168"/>
        <end position="185"/>
    </location>
</feature>
<reference evidence="2 3" key="1">
    <citation type="submission" date="2023-03" db="EMBL/GenBank/DDBJ databases">
        <title>Draft genome sequence of Streptomyces sp. RB6PN23 isolated from peat swamp forest in Thailand.</title>
        <authorList>
            <person name="Klaysubun C."/>
            <person name="Duangmal K."/>
        </authorList>
    </citation>
    <scope>NUCLEOTIDE SEQUENCE [LARGE SCALE GENOMIC DNA]</scope>
    <source>
        <strain evidence="2 3">RB6PN23</strain>
    </source>
</reference>
<organism evidence="2 3">
    <name type="scientific">Streptomyces silvisoli</name>
    <dbReference type="NCBI Taxonomy" id="3034235"/>
    <lineage>
        <taxon>Bacteria</taxon>
        <taxon>Bacillati</taxon>
        <taxon>Actinomycetota</taxon>
        <taxon>Actinomycetes</taxon>
        <taxon>Kitasatosporales</taxon>
        <taxon>Streptomycetaceae</taxon>
        <taxon>Streptomyces</taxon>
    </lineage>
</organism>
<keyword evidence="3" id="KW-1185">Reference proteome</keyword>
<feature type="compositionally biased region" description="Basic and acidic residues" evidence="1">
    <location>
        <begin position="121"/>
        <end position="151"/>
    </location>
</feature>
<dbReference type="RefSeq" id="WP_276097197.1">
    <property type="nucleotide sequence ID" value="NZ_JARJBC010000050.1"/>
</dbReference>
<sequence length="185" mass="20023">MARDCAPRALLWDAEQVDAHLAGDPVQALPTEDDLEDLFSLQEAGALLDPPVSPASWDVFRRDPVLREAAVTVGGKAERQVVDGVEREVIVGGVDHHPRRAILAWDASRPGLGTGGGRPSGSKDTKPRDRSRDPRVPAIDARKQRIRKMLEDSNGQVTAGEVAAAEGISERQALRDLNEVREATD</sequence>
<name>A0ABT5ZXP3_9ACTN</name>
<proteinExistence type="predicted"/>
<protein>
    <submittedName>
        <fullName evidence="2">Uncharacterized protein</fullName>
    </submittedName>
</protein>
<gene>
    <name evidence="2" type="ORF">P3G67_35475</name>
</gene>
<comment type="caution">
    <text evidence="2">The sequence shown here is derived from an EMBL/GenBank/DDBJ whole genome shotgun (WGS) entry which is preliminary data.</text>
</comment>
<evidence type="ECO:0000313" key="3">
    <source>
        <dbReference type="Proteomes" id="UP001216579"/>
    </source>
</evidence>
<feature type="region of interest" description="Disordered" evidence="1">
    <location>
        <begin position="105"/>
        <end position="185"/>
    </location>
</feature>